<dbReference type="STRING" id="569882.SAMN04490248_102254"/>
<dbReference type="Proteomes" id="UP000198893">
    <property type="component" value="Unassembled WGS sequence"/>
</dbReference>
<sequence length="543" mass="57816">MGFSMNGSTGTSLVAALTLTLAGTIAPAQDLRSPLEEHVGRQGTFETGNQIHKNGWRMWTGAIQTNPEVATAGTGNQIYMGGMDFGVTPRTQLGFSIGYHRDPTINPVAGASPDVLMSSYALQGKYRFYEDASWSVHAAASLEYFSYESAIFGSGGGSDADHVIGSLHLPISYNAGNDLRFHLTPGIAVFTDNMNGNDFFGTIPMLGVGASWKPHRRWLTYGSVNMPFGENGNTVTSAGTLTNKPIWTLGAAFNVTPKTTLDLFVTNGMGGTPATSIIGMLPDADTTMIGATVTYTPGRSERYRPNYRGTPAEPLSRRQEALQHDGYTLTSADTLTPGAVLGSLGFGTDGGYSGAVQFSPDYDGQMEFAYDQVADDGSVATPSQIPSLSGRYMFGVKLRFLDQNNGSPVSLSGRALIGRDTSASLNGVLYLGMPVMWKANDRLALTANPKFAAFGSERKFGVGLGVNYELANGLQAIAEVTPVNDGDPLVWAAGVRYRVPGSRLDLDLSATNAIGRYGIGTMVAQDDARVALTATYRFDARRR</sequence>
<evidence type="ECO:0000313" key="2">
    <source>
        <dbReference type="EMBL" id="SEO20787.1"/>
    </source>
</evidence>
<proteinExistence type="predicted"/>
<name>A0A1H8MTV8_9RHOB</name>
<gene>
    <name evidence="2" type="ORF">SAMN04490248_102254</name>
</gene>
<reference evidence="2 3" key="1">
    <citation type="submission" date="2016-10" db="EMBL/GenBank/DDBJ databases">
        <authorList>
            <person name="de Groot N.N."/>
        </authorList>
    </citation>
    <scope>NUCLEOTIDE SEQUENCE [LARGE SCALE GENOMIC DNA]</scope>
    <source>
        <strain evidence="2 3">DSM 27842</strain>
    </source>
</reference>
<feature type="chain" id="PRO_5011777749" description="Long-chain fatty acid transport protein" evidence="1">
    <location>
        <begin position="29"/>
        <end position="543"/>
    </location>
</feature>
<feature type="signal peptide" evidence="1">
    <location>
        <begin position="1"/>
        <end position="28"/>
    </location>
</feature>
<dbReference type="EMBL" id="FODS01000002">
    <property type="protein sequence ID" value="SEO20787.1"/>
    <property type="molecule type" value="Genomic_DNA"/>
</dbReference>
<evidence type="ECO:0000313" key="3">
    <source>
        <dbReference type="Proteomes" id="UP000198893"/>
    </source>
</evidence>
<keyword evidence="3" id="KW-1185">Reference proteome</keyword>
<evidence type="ECO:0000256" key="1">
    <source>
        <dbReference type="SAM" id="SignalP"/>
    </source>
</evidence>
<organism evidence="2 3">
    <name type="scientific">Salinihabitans flavidus</name>
    <dbReference type="NCBI Taxonomy" id="569882"/>
    <lineage>
        <taxon>Bacteria</taxon>
        <taxon>Pseudomonadati</taxon>
        <taxon>Pseudomonadota</taxon>
        <taxon>Alphaproteobacteria</taxon>
        <taxon>Rhodobacterales</taxon>
        <taxon>Roseobacteraceae</taxon>
        <taxon>Salinihabitans</taxon>
    </lineage>
</organism>
<dbReference type="InterPro" id="IPR036709">
    <property type="entry name" value="Autotransporte_beta_dom_sf"/>
</dbReference>
<protein>
    <recommendedName>
        <fullName evidence="4">Long-chain fatty acid transport protein</fullName>
    </recommendedName>
</protein>
<keyword evidence="1" id="KW-0732">Signal</keyword>
<dbReference type="AlphaFoldDB" id="A0A1H8MTV8"/>
<accession>A0A1H8MTV8</accession>
<dbReference type="SUPFAM" id="SSF103515">
    <property type="entry name" value="Autotransporter"/>
    <property type="match status" value="1"/>
</dbReference>
<evidence type="ECO:0008006" key="4">
    <source>
        <dbReference type="Google" id="ProtNLM"/>
    </source>
</evidence>